<organism evidence="12 14">
    <name type="scientific">Limulus polyphemus</name>
    <name type="common">Atlantic horseshoe crab</name>
    <dbReference type="NCBI Taxonomy" id="6850"/>
    <lineage>
        <taxon>Eukaryota</taxon>
        <taxon>Metazoa</taxon>
        <taxon>Ecdysozoa</taxon>
        <taxon>Arthropoda</taxon>
        <taxon>Chelicerata</taxon>
        <taxon>Merostomata</taxon>
        <taxon>Xiphosura</taxon>
        <taxon>Limulidae</taxon>
        <taxon>Limulus</taxon>
    </lineage>
</organism>
<dbReference type="SUPFAM" id="SSF52075">
    <property type="entry name" value="Outer arm dynein light chain 1"/>
    <property type="match status" value="1"/>
</dbReference>
<dbReference type="Pfam" id="PF25624">
    <property type="entry name" value="PH_S11IP_C"/>
    <property type="match status" value="1"/>
</dbReference>
<evidence type="ECO:0000256" key="1">
    <source>
        <dbReference type="ARBA" id="ARBA00004496"/>
    </source>
</evidence>
<evidence type="ECO:0000259" key="9">
    <source>
        <dbReference type="Pfam" id="PF23142"/>
    </source>
</evidence>
<dbReference type="Pfam" id="PF25357">
    <property type="entry name" value="PH_S11IP"/>
    <property type="match status" value="1"/>
</dbReference>
<dbReference type="RefSeq" id="XP_022244450.1">
    <property type="nucleotide sequence ID" value="XM_022388742.1"/>
</dbReference>
<accession>A0ABM1SLE3</accession>
<evidence type="ECO:0000313" key="15">
    <source>
        <dbReference type="RefSeq" id="XP_022244450.1"/>
    </source>
</evidence>
<evidence type="ECO:0000259" key="11">
    <source>
        <dbReference type="Pfam" id="PF25624"/>
    </source>
</evidence>
<feature type="domain" description="LKB1 serine/threonine kinase interacting protein 1 N-terminal" evidence="8">
    <location>
        <begin position="12"/>
        <end position="94"/>
    </location>
</feature>
<dbReference type="PROSITE" id="PS51450">
    <property type="entry name" value="LRR"/>
    <property type="match status" value="2"/>
</dbReference>
<evidence type="ECO:0000256" key="7">
    <source>
        <dbReference type="SAM" id="MobiDB-lite"/>
    </source>
</evidence>
<dbReference type="InterPro" id="IPR031782">
    <property type="entry name" value="LIP1_N"/>
</dbReference>
<keyword evidence="12" id="KW-1185">Reference proteome</keyword>
<dbReference type="PANTHER" id="PTHR15454">
    <property type="entry name" value="NISCHARIN RELATED"/>
    <property type="match status" value="1"/>
</dbReference>
<keyword evidence="5" id="KW-0433">Leucine-rich repeat</keyword>
<name>A0ABM1SLE3_LIMPO</name>
<dbReference type="Pfam" id="PF15904">
    <property type="entry name" value="LIP1"/>
    <property type="match status" value="1"/>
</dbReference>
<dbReference type="InterPro" id="IPR057288">
    <property type="entry name" value="PH_PLEKHM2"/>
</dbReference>
<dbReference type="RefSeq" id="XP_022244449.1">
    <property type="nucleotide sequence ID" value="XM_022388741.1"/>
</dbReference>
<dbReference type="GeneID" id="106461712"/>
<feature type="compositionally biased region" description="Low complexity" evidence="7">
    <location>
        <begin position="928"/>
        <end position="938"/>
    </location>
</feature>
<evidence type="ECO:0000259" key="8">
    <source>
        <dbReference type="Pfam" id="PF15904"/>
    </source>
</evidence>
<dbReference type="InterPro" id="IPR032675">
    <property type="entry name" value="LRR_dom_sf"/>
</dbReference>
<evidence type="ECO:0000313" key="12">
    <source>
        <dbReference type="Proteomes" id="UP000694941"/>
    </source>
</evidence>
<feature type="region of interest" description="Disordered" evidence="7">
    <location>
        <begin position="399"/>
        <end position="425"/>
    </location>
</feature>
<evidence type="ECO:0000259" key="10">
    <source>
        <dbReference type="Pfam" id="PF25357"/>
    </source>
</evidence>
<dbReference type="InterPro" id="IPR057676">
    <property type="entry name" value="PH_S11IP_C"/>
</dbReference>
<dbReference type="Proteomes" id="UP000694941">
    <property type="component" value="Unplaced"/>
</dbReference>
<evidence type="ECO:0000313" key="14">
    <source>
        <dbReference type="RefSeq" id="XP_022244449.1"/>
    </source>
</evidence>
<feature type="compositionally biased region" description="Low complexity" evidence="7">
    <location>
        <begin position="853"/>
        <end position="865"/>
    </location>
</feature>
<dbReference type="PANTHER" id="PTHR15454:SF69">
    <property type="entry name" value="SERINE_THREONINE-PROTEIN KINASE 11-INTERACTING PROTEIN"/>
    <property type="match status" value="1"/>
</dbReference>
<proteinExistence type="inferred from homology"/>
<dbReference type="RefSeq" id="XP_013777015.1">
    <property type="nucleotide sequence ID" value="XM_013921561.2"/>
</dbReference>
<feature type="domain" description="PLEKHM2 PH" evidence="9">
    <location>
        <begin position="1167"/>
        <end position="1291"/>
    </location>
</feature>
<evidence type="ECO:0000256" key="2">
    <source>
        <dbReference type="ARBA" id="ARBA00008771"/>
    </source>
</evidence>
<dbReference type="Gene3D" id="3.80.10.10">
    <property type="entry name" value="Ribonuclease Inhibitor"/>
    <property type="match status" value="2"/>
</dbReference>
<keyword evidence="4" id="KW-0963">Cytoplasm</keyword>
<evidence type="ECO:0000256" key="3">
    <source>
        <dbReference type="ARBA" id="ARBA00020683"/>
    </source>
</evidence>
<gene>
    <name evidence="13 14 15" type="primary">LOC106461712</name>
</gene>
<reference evidence="13 14" key="1">
    <citation type="submission" date="2025-05" db="UniProtKB">
        <authorList>
            <consortium name="RefSeq"/>
        </authorList>
    </citation>
    <scope>IDENTIFICATION</scope>
    <source>
        <tissue evidence="13 14">Muscle</tissue>
    </source>
</reference>
<evidence type="ECO:0000256" key="6">
    <source>
        <dbReference type="ARBA" id="ARBA00022737"/>
    </source>
</evidence>
<evidence type="ECO:0000313" key="13">
    <source>
        <dbReference type="RefSeq" id="XP_013777015.1"/>
    </source>
</evidence>
<feature type="domain" description="Serine/threonine-protein kinase 11-interacting protein PH" evidence="10">
    <location>
        <begin position="666"/>
        <end position="749"/>
    </location>
</feature>
<feature type="region of interest" description="Disordered" evidence="7">
    <location>
        <begin position="557"/>
        <end position="577"/>
    </location>
</feature>
<sequence length="1467" mass="164698">MNEPLITKEKEDGVRQLAEFLRQNGDKVLNGQSKLSLTVTVIHTLNKLFNHLLSDNMEESSEVFCTSGSRLGFLYDLTFLCDFIKKTPRLKIIPSPQPVPSNVDISKFHNLKELEVKKVSLCIINGLQTLSPHLEVLQCYRSLASINDLYRELEHSKKEASQNGVLWGRLKKLYLSHNDLGDFENVVEKLPDLDVLDFSHNCMKTGENLKFLHRVTSLNLSFNQLTVVPVFSYQSCFTLRALSLQYNYLQDINGLAHLKLLQELDLSFNCLIEHKVLQPLLWLHHLNVLWLSGNPLSYHKDHRYLTSTFVSLDAVTTGILLDGKSLTKNEILKVLKKTQRRMGHSDLITSPTCVSMNTTVEDIESFNDTLSVGKNDEIYRDYNKDITFVKSEEQSVKSVETDERATESVNSIETEGKTRRKKTRKMREVHIPDLTDEMCTESMQKSETKINIPSCQLADHLQAKIALEKRRQYLDSEWLIGNMGQNRTPLAQSTPTCSLIQKDKPIKPLHVDLEDYPVHVSSTEGPFGNATNSAVIVGDHTTLQVDEVVNGNINNVVNNKNTENTGKEQISPEKKTLETSEDIEVLSYCDKKEQNDEKQYQVASQDEDSAFKSANSDSHCYMETKSSSDDAGFIWNRMTSMDDENILSPDDDFWDNDVEATLFIVQKLDGEKSVTMFISIIGQCIKEKNVLTGKLEDSLDLRSLLLVEKMDEKKDSSGKPKVHLTFDSLKKSRRERVYHMEDLDSAEAFVGIVKPFVDARVFQEMTKGALQCQKCLAEFSKDVAKRKLVKVSGPVEMQHLKNIYSNKEYHSEVEVCPNCESTVVVQLDSCPLPAAERPTTLQVSSHFMPQKTAHSSDSASHLSSSPRKFSSDIYGKNFNTDNGSKSLPYGSRVISCSPNLRYKKYSHGRSVSLDFQDDGEDKKDQMKPTKSSSETSSLVSSEVVLDPVCSSVLKHREDFKRSSSDITILSNPSQSSIAVISSSSSEQAVQGLEVISEKSSVCSPVASPHHISDFSKLDTSNYPGVTRNRYRSLTAESVSSGSMTSSVCTTIQTGKPSDTDLAIITPENAGSKKSYNASLLEASQCTNSSDNTSSVSSEISAIPEVPFDSVGTKQNQDNIEVKDTNKCEAQSSRVIEGNDESRISLSHNINIWSMLSEGTRVSHNDFVQIDHRLKLYLEVYVLGREEEVTGMLKAGLVLHSSLEEVSGLLVLSETQLYILLRNGSEDSDPDSSLQVVDIKPLKKLSKITILCGSQGFWLTWGGDGFWILCLLKDADYCNCFISFLSDLIKKDTLLSNDSIVIETSAEQSLIQLTEQVLLWKPEGSEFHQTDCDTEVLLYLMGYWAEVAKLEKMERCMSTSQPVVLVVTQTDICVARICFRKSHMSQPVTYYEPLNRQKISNLIEVVIRDNLLCVKLSFLDEDSGQEFYWIIGTQTKTSLGTFLNVIKGPWEALFEVELQLTLEENVKS</sequence>
<evidence type="ECO:0000256" key="4">
    <source>
        <dbReference type="ARBA" id="ARBA00022490"/>
    </source>
</evidence>
<dbReference type="InterPro" id="IPR057292">
    <property type="entry name" value="PH_S11IP"/>
</dbReference>
<feature type="region of interest" description="Disordered" evidence="7">
    <location>
        <begin position="913"/>
        <end position="938"/>
    </location>
</feature>
<evidence type="ECO:0000256" key="5">
    <source>
        <dbReference type="ARBA" id="ARBA00022614"/>
    </source>
</evidence>
<comment type="subcellular location">
    <subcellularLocation>
        <location evidence="1">Cytoplasm</location>
    </subcellularLocation>
</comment>
<keyword evidence="6" id="KW-0677">Repeat</keyword>
<dbReference type="InterPro" id="IPR001611">
    <property type="entry name" value="Leu-rich_rpt"/>
</dbReference>
<protein>
    <recommendedName>
        <fullName evidence="3">Serine/threonine-protein kinase 11-interacting protein</fullName>
    </recommendedName>
</protein>
<feature type="domain" description="STK11-interacting protein C-terminal PH" evidence="11">
    <location>
        <begin position="1393"/>
        <end position="1460"/>
    </location>
</feature>
<dbReference type="Pfam" id="PF23142">
    <property type="entry name" value="PH_PLEKHM2"/>
    <property type="match status" value="1"/>
</dbReference>
<comment type="similarity">
    <text evidence="2">Belongs to the STK11IP family.</text>
</comment>
<dbReference type="Pfam" id="PF13855">
    <property type="entry name" value="LRR_8"/>
    <property type="match status" value="1"/>
</dbReference>
<feature type="region of interest" description="Disordered" evidence="7">
    <location>
        <begin position="843"/>
        <end position="868"/>
    </location>
</feature>